<comment type="caution">
    <text evidence="2">The sequence shown here is derived from an EMBL/GenBank/DDBJ whole genome shotgun (WGS) entry which is preliminary data.</text>
</comment>
<dbReference type="Gene3D" id="3.40.630.30">
    <property type="match status" value="1"/>
</dbReference>
<dbReference type="RefSeq" id="WP_209353231.1">
    <property type="nucleotide sequence ID" value="NZ_JAGIYZ010000019.1"/>
</dbReference>
<feature type="domain" description="N-acetyltransferase" evidence="1">
    <location>
        <begin position="5"/>
        <end position="145"/>
    </location>
</feature>
<dbReference type="Pfam" id="PF00583">
    <property type="entry name" value="Acetyltransf_1"/>
    <property type="match status" value="1"/>
</dbReference>
<dbReference type="InterPro" id="IPR000182">
    <property type="entry name" value="GNAT_dom"/>
</dbReference>
<protein>
    <submittedName>
        <fullName evidence="2">GNAT family N-acetyltransferase</fullName>
    </submittedName>
</protein>
<proteinExistence type="predicted"/>
<sequence>MTAAFRLRPVGEADFAPLLDLSIRVLRADLDRVGRFDPARRAARMRAVFDPATLSAIEVEGTLAGCIGCTPHPDHVEVHSFYLDPAAQGRGLGTAVLAAALAPHAGLPVRIEVLKGAPVHRFWERQGFVRSGEQDFDWLYERPGR</sequence>
<organism evidence="2 3">
    <name type="scientific">Roseomonas nitratireducens</name>
    <dbReference type="NCBI Taxonomy" id="2820810"/>
    <lineage>
        <taxon>Bacteria</taxon>
        <taxon>Pseudomonadati</taxon>
        <taxon>Pseudomonadota</taxon>
        <taxon>Alphaproteobacteria</taxon>
        <taxon>Acetobacterales</taxon>
        <taxon>Roseomonadaceae</taxon>
        <taxon>Roseomonas</taxon>
    </lineage>
</organism>
<gene>
    <name evidence="2" type="ORF">J5Y09_18105</name>
</gene>
<evidence type="ECO:0000313" key="2">
    <source>
        <dbReference type="EMBL" id="MBP0465845.1"/>
    </source>
</evidence>
<evidence type="ECO:0000313" key="3">
    <source>
        <dbReference type="Proteomes" id="UP000680815"/>
    </source>
</evidence>
<dbReference type="CDD" id="cd04301">
    <property type="entry name" value="NAT_SF"/>
    <property type="match status" value="1"/>
</dbReference>
<evidence type="ECO:0000259" key="1">
    <source>
        <dbReference type="PROSITE" id="PS51186"/>
    </source>
</evidence>
<reference evidence="2 3" key="1">
    <citation type="submission" date="2021-03" db="EMBL/GenBank/DDBJ databases">
        <authorList>
            <person name="So Y."/>
        </authorList>
    </citation>
    <scope>NUCLEOTIDE SEQUENCE [LARGE SCALE GENOMIC DNA]</scope>
    <source>
        <strain evidence="2 3">PWR1</strain>
    </source>
</reference>
<dbReference type="EMBL" id="JAGIYZ010000019">
    <property type="protein sequence ID" value="MBP0465845.1"/>
    <property type="molecule type" value="Genomic_DNA"/>
</dbReference>
<dbReference type="PROSITE" id="PS51186">
    <property type="entry name" value="GNAT"/>
    <property type="match status" value="1"/>
</dbReference>
<accession>A0ABS4AWV3</accession>
<keyword evidence="3" id="KW-1185">Reference proteome</keyword>
<name>A0ABS4AWV3_9PROT</name>
<dbReference type="Proteomes" id="UP000680815">
    <property type="component" value="Unassembled WGS sequence"/>
</dbReference>
<dbReference type="InterPro" id="IPR016181">
    <property type="entry name" value="Acyl_CoA_acyltransferase"/>
</dbReference>
<dbReference type="SUPFAM" id="SSF55729">
    <property type="entry name" value="Acyl-CoA N-acyltransferases (Nat)"/>
    <property type="match status" value="1"/>
</dbReference>